<evidence type="ECO:0000256" key="4">
    <source>
        <dbReference type="RuleBase" id="RU364072"/>
    </source>
</evidence>
<keyword evidence="4" id="KW-0276">Fatty acid metabolism</keyword>
<dbReference type="GO" id="GO:0009317">
    <property type="term" value="C:acetyl-CoA carboxylase complex"/>
    <property type="evidence" value="ECO:0007669"/>
    <property type="project" value="InterPro"/>
</dbReference>
<gene>
    <name evidence="6" type="primary">accB</name>
    <name evidence="6" type="ordered locus">Hfelis_06710</name>
</gene>
<evidence type="ECO:0000256" key="1">
    <source>
        <dbReference type="ARBA" id="ARBA00003761"/>
    </source>
</evidence>
<comment type="pathway">
    <text evidence="4">Lipid metabolism; fatty acid biosynthesis.</text>
</comment>
<dbReference type="Proteomes" id="UP000007934">
    <property type="component" value="Chromosome"/>
</dbReference>
<evidence type="ECO:0000259" key="5">
    <source>
        <dbReference type="PROSITE" id="PS50968"/>
    </source>
</evidence>
<accession>E7AAT4</accession>
<sequence length="165" mass="17765">MKIADIQDLIHSFDQSSVSHMKLKLENLELTLDKNTKRVSSNPEPILSQPVPTQTAPTFIQTPTASACALSSTAGAASVSSGVKEQGDYILSPMVGTFYHRPSPNANPYVSVGDIIKKGQTIGIVEAMKIMNEIEAECDCKVLAIEVDDATAVEYGTQLVKIEKL</sequence>
<dbReference type="InterPro" id="IPR001249">
    <property type="entry name" value="AcCoA_biotinCC"/>
</dbReference>
<dbReference type="GO" id="GO:0006633">
    <property type="term" value="P:fatty acid biosynthetic process"/>
    <property type="evidence" value="ECO:0007669"/>
    <property type="project" value="UniProtKB-UniPathway"/>
</dbReference>
<keyword evidence="3 4" id="KW-0092">Biotin</keyword>
<evidence type="ECO:0000256" key="2">
    <source>
        <dbReference type="ARBA" id="ARBA00017562"/>
    </source>
</evidence>
<dbReference type="NCBIfam" id="TIGR00531">
    <property type="entry name" value="BCCP"/>
    <property type="match status" value="1"/>
</dbReference>
<dbReference type="KEGG" id="hfe:HFELIS_06710"/>
<dbReference type="Pfam" id="PF00364">
    <property type="entry name" value="Biotin_lipoyl"/>
    <property type="match status" value="1"/>
</dbReference>
<evidence type="ECO:0000313" key="6">
    <source>
        <dbReference type="EMBL" id="CBY82755.1"/>
    </source>
</evidence>
<dbReference type="InterPro" id="IPR011053">
    <property type="entry name" value="Single_hybrid_motif"/>
</dbReference>
<dbReference type="STRING" id="936155.HFELIS_06710"/>
<keyword evidence="7" id="KW-1185">Reference proteome</keyword>
<dbReference type="SUPFAM" id="SSF51230">
    <property type="entry name" value="Single hybrid motif"/>
    <property type="match status" value="1"/>
</dbReference>
<dbReference type="Gene3D" id="2.40.50.100">
    <property type="match status" value="1"/>
</dbReference>
<dbReference type="InterPro" id="IPR000089">
    <property type="entry name" value="Biotin_lipoyl"/>
</dbReference>
<keyword evidence="6" id="KW-0436">Ligase</keyword>
<keyword evidence="4" id="KW-0275">Fatty acid biosynthesis</keyword>
<name>E7AAT4_HELFC</name>
<dbReference type="EMBL" id="FQ670179">
    <property type="protein sequence ID" value="CBY82755.1"/>
    <property type="molecule type" value="Genomic_DNA"/>
</dbReference>
<dbReference type="PANTHER" id="PTHR45266:SF3">
    <property type="entry name" value="OXALOACETATE DECARBOXYLASE ALPHA CHAIN"/>
    <property type="match status" value="1"/>
</dbReference>
<dbReference type="GeneID" id="36133846"/>
<comment type="function">
    <text evidence="1 4">This protein is a component of the acetyl coenzyme A carboxylase complex; first, biotin carboxylase catalyzes the carboxylation of the carrier protein and then the transcarboxylase transfers the carboxyl group to form malonyl-CoA.</text>
</comment>
<dbReference type="eggNOG" id="COG0511">
    <property type="taxonomic scope" value="Bacteria"/>
</dbReference>
<protein>
    <recommendedName>
        <fullName evidence="2 4">Biotin carboxyl carrier protein of acetyl-CoA carboxylase</fullName>
    </recommendedName>
</protein>
<reference evidence="6 7" key="1">
    <citation type="journal article" date="2011" name="Genome Biol. Evol.">
        <title>Comparative whole genome sequence analysis of the carcinogenic bacterial model pathogen Helicobacter felis.</title>
        <authorList>
            <person name="Arnold I.C."/>
            <person name="Zigova Z."/>
            <person name="Holden M."/>
            <person name="Lawley T.D."/>
            <person name="Rad R."/>
            <person name="Dougan G."/>
            <person name="Falkow S."/>
            <person name="Bentley S.D."/>
            <person name="Muller A."/>
        </authorList>
    </citation>
    <scope>NUCLEOTIDE SEQUENCE [LARGE SCALE GENOMIC DNA]</scope>
    <source>
        <strain evidence="7">ATCC 49179 / CCUG 28539 / NCTC 12436 / CS1</strain>
    </source>
</reference>
<dbReference type="UniPathway" id="UPA00094"/>
<dbReference type="AlphaFoldDB" id="E7AAT4"/>
<dbReference type="RefSeq" id="WP_013469124.1">
    <property type="nucleotide sequence ID" value="NC_014810.2"/>
</dbReference>
<dbReference type="GO" id="GO:0003989">
    <property type="term" value="F:acetyl-CoA carboxylase activity"/>
    <property type="evidence" value="ECO:0007669"/>
    <property type="project" value="InterPro"/>
</dbReference>
<dbReference type="CDD" id="cd06850">
    <property type="entry name" value="biotinyl_domain"/>
    <property type="match status" value="1"/>
</dbReference>
<feature type="domain" description="Lipoyl-binding" evidence="5">
    <location>
        <begin position="87"/>
        <end position="163"/>
    </location>
</feature>
<evidence type="ECO:0000313" key="7">
    <source>
        <dbReference type="Proteomes" id="UP000007934"/>
    </source>
</evidence>
<dbReference type="OrthoDB" id="9811735at2"/>
<dbReference type="PANTHER" id="PTHR45266">
    <property type="entry name" value="OXALOACETATE DECARBOXYLASE ALPHA CHAIN"/>
    <property type="match status" value="1"/>
</dbReference>
<keyword evidence="4" id="KW-0444">Lipid biosynthesis</keyword>
<dbReference type="PRINTS" id="PR01071">
    <property type="entry name" value="ACOABIOTINCC"/>
</dbReference>
<keyword evidence="4" id="KW-0443">Lipid metabolism</keyword>
<dbReference type="InterPro" id="IPR050709">
    <property type="entry name" value="Biotin_Carboxyl_Carrier/Decarb"/>
</dbReference>
<organism evidence="6 7">
    <name type="scientific">Helicobacter felis (strain ATCC 49179 / CCUG 28539 / NCTC 12436 / CS1)</name>
    <dbReference type="NCBI Taxonomy" id="936155"/>
    <lineage>
        <taxon>Bacteria</taxon>
        <taxon>Pseudomonadati</taxon>
        <taxon>Campylobacterota</taxon>
        <taxon>Epsilonproteobacteria</taxon>
        <taxon>Campylobacterales</taxon>
        <taxon>Helicobacteraceae</taxon>
        <taxon>Helicobacter</taxon>
    </lineage>
</organism>
<proteinExistence type="predicted"/>
<dbReference type="HOGENOM" id="CLU_016733_3_0_7"/>
<dbReference type="PROSITE" id="PS50968">
    <property type="entry name" value="BIOTINYL_LIPOYL"/>
    <property type="match status" value="1"/>
</dbReference>
<evidence type="ECO:0000256" key="3">
    <source>
        <dbReference type="ARBA" id="ARBA00023267"/>
    </source>
</evidence>